<organism evidence="3 4">
    <name type="scientific">Aliikangiella maris</name>
    <dbReference type="NCBI Taxonomy" id="3162458"/>
    <lineage>
        <taxon>Bacteria</taxon>
        <taxon>Pseudomonadati</taxon>
        <taxon>Pseudomonadota</taxon>
        <taxon>Gammaproteobacteria</taxon>
        <taxon>Oceanospirillales</taxon>
        <taxon>Pleioneaceae</taxon>
        <taxon>Aliikangiella</taxon>
    </lineage>
</organism>
<feature type="transmembrane region" description="Helical" evidence="1">
    <location>
        <begin position="175"/>
        <end position="195"/>
    </location>
</feature>
<keyword evidence="1" id="KW-1133">Transmembrane helix</keyword>
<keyword evidence="4" id="KW-1185">Reference proteome</keyword>
<dbReference type="EMBL" id="JBEVCJ010000144">
    <property type="protein sequence ID" value="MET1257635.1"/>
    <property type="molecule type" value="Genomic_DNA"/>
</dbReference>
<reference evidence="3 4" key="1">
    <citation type="submission" date="2024-06" db="EMBL/GenBank/DDBJ databases">
        <authorList>
            <person name="Li F."/>
        </authorList>
    </citation>
    <scope>NUCLEOTIDE SEQUENCE [LARGE SCALE GENOMIC DNA]</scope>
    <source>
        <strain evidence="3 4">GXAS 311</strain>
    </source>
</reference>
<evidence type="ECO:0000259" key="2">
    <source>
        <dbReference type="Pfam" id="PF14219"/>
    </source>
</evidence>
<comment type="caution">
    <text evidence="3">The sequence shown here is derived from an EMBL/GenBank/DDBJ whole genome shotgun (WGS) entry which is preliminary data.</text>
</comment>
<keyword evidence="1" id="KW-0812">Transmembrane</keyword>
<evidence type="ECO:0000313" key="3">
    <source>
        <dbReference type="EMBL" id="MET1257635.1"/>
    </source>
</evidence>
<keyword evidence="1" id="KW-0472">Membrane</keyword>
<sequence length="248" mass="28091">QNSTTQKTPVTKALAVKGEMRMSIEKAGFKNSDSLTKWVKWFIYIQILVAVISLISGNMELQLLSNYENGIYTSQAQAVADGEANDARQGLIAIAYTVVFIISGIIILKWIYRANYNAQQLGAKDMQFTPGWSVGWYFIPIFTLWKPYQAMKEIWKASANSDNWSNEKVGSILPWWWFFWLANNFLGQAVLRMSLRAEEISELKNVNIVYQASDIASIILAFVTLSLVNSIYQSQIAHELGKDILSLK</sequence>
<feature type="non-terminal residue" evidence="3">
    <location>
        <position position="1"/>
    </location>
</feature>
<feature type="transmembrane region" description="Helical" evidence="1">
    <location>
        <begin position="215"/>
        <end position="232"/>
    </location>
</feature>
<feature type="transmembrane region" description="Helical" evidence="1">
    <location>
        <begin position="91"/>
        <end position="112"/>
    </location>
</feature>
<gene>
    <name evidence="3" type="ORF">ABVT43_21060</name>
</gene>
<evidence type="ECO:0000256" key="1">
    <source>
        <dbReference type="SAM" id="Phobius"/>
    </source>
</evidence>
<proteinExistence type="predicted"/>
<dbReference type="Proteomes" id="UP001548189">
    <property type="component" value="Unassembled WGS sequence"/>
</dbReference>
<accession>A0ABV2C0E4</accession>
<evidence type="ECO:0000313" key="4">
    <source>
        <dbReference type="Proteomes" id="UP001548189"/>
    </source>
</evidence>
<dbReference type="InterPro" id="IPR025565">
    <property type="entry name" value="DUF4328"/>
</dbReference>
<feature type="transmembrane region" description="Helical" evidence="1">
    <location>
        <begin position="38"/>
        <end position="57"/>
    </location>
</feature>
<feature type="transmembrane region" description="Helical" evidence="1">
    <location>
        <begin position="132"/>
        <end position="148"/>
    </location>
</feature>
<dbReference type="RefSeq" id="WP_353898216.1">
    <property type="nucleotide sequence ID" value="NZ_JBEVCJ010000144.1"/>
</dbReference>
<name>A0ABV2C0E4_9GAMM</name>
<protein>
    <submittedName>
        <fullName evidence="3">DUF4328 domain-containing protein</fullName>
    </submittedName>
</protein>
<feature type="domain" description="DUF4328" evidence="2">
    <location>
        <begin position="82"/>
        <end position="232"/>
    </location>
</feature>
<dbReference type="Pfam" id="PF14219">
    <property type="entry name" value="DUF4328"/>
    <property type="match status" value="1"/>
</dbReference>